<feature type="signal peptide" evidence="1">
    <location>
        <begin position="1"/>
        <end position="17"/>
    </location>
</feature>
<keyword evidence="1" id="KW-0732">Signal</keyword>
<dbReference type="AlphaFoldDB" id="A0A1Y2L2B6"/>
<comment type="caution">
    <text evidence="2">The sequence shown here is derived from an EMBL/GenBank/DDBJ whole genome shotgun (WGS) entry which is preliminary data.</text>
</comment>
<protein>
    <recommendedName>
        <fullName evidence="4">Lipoprotein</fullName>
    </recommendedName>
</protein>
<organism evidence="2 3">
    <name type="scientific">Thalassospira mesophila</name>
    <dbReference type="NCBI Taxonomy" id="1293891"/>
    <lineage>
        <taxon>Bacteria</taxon>
        <taxon>Pseudomonadati</taxon>
        <taxon>Pseudomonadota</taxon>
        <taxon>Alphaproteobacteria</taxon>
        <taxon>Rhodospirillales</taxon>
        <taxon>Thalassospiraceae</taxon>
        <taxon>Thalassospira</taxon>
    </lineage>
</organism>
<evidence type="ECO:0000313" key="3">
    <source>
        <dbReference type="Proteomes" id="UP000193391"/>
    </source>
</evidence>
<dbReference type="PROSITE" id="PS51257">
    <property type="entry name" value="PROKAR_LIPOPROTEIN"/>
    <property type="match status" value="1"/>
</dbReference>
<dbReference type="Proteomes" id="UP000193391">
    <property type="component" value="Unassembled WGS sequence"/>
</dbReference>
<dbReference type="OrthoDB" id="8448536at2"/>
<proteinExistence type="predicted"/>
<feature type="chain" id="PRO_5013231708" description="Lipoprotein" evidence="1">
    <location>
        <begin position="18"/>
        <end position="334"/>
    </location>
</feature>
<evidence type="ECO:0008006" key="4">
    <source>
        <dbReference type="Google" id="ProtNLM"/>
    </source>
</evidence>
<evidence type="ECO:0000313" key="2">
    <source>
        <dbReference type="EMBL" id="OSQ38589.1"/>
    </source>
</evidence>
<reference evidence="2 3" key="1">
    <citation type="submission" date="2014-03" db="EMBL/GenBank/DDBJ databases">
        <title>The draft genome sequence of Thalassospira mesophila JCM 18969.</title>
        <authorList>
            <person name="Lai Q."/>
            <person name="Shao Z."/>
        </authorList>
    </citation>
    <scope>NUCLEOTIDE SEQUENCE [LARGE SCALE GENOMIC DNA]</scope>
    <source>
        <strain evidence="2 3">JCM 18969</strain>
    </source>
</reference>
<sequence>MMNVRFLAVMVLVFAVAACGQLPRPFEGAGREGDPQLLDVPDAATVKVDIADDLPQGAARHLARAMVRALRADDIAAYSEDPSKGTYVLHPNVISRLDDTREAHLDVTWVLYNDAGLAIDSANNTGKITAQSWFADAPQAPEDGDMNIPPDIARKLARLSPGGEKESPAEREFDQLVAAPAVWVVGKISGERQTMVMAKPLKVALVDFEGAPGDGNEALNRSAKAFLQAKGITVSKEIDPQSIVLSATINVQPIVRSTGPELDRVTIDWVLLDDSGHELGQMTQDNAVPHGKLDKRWGTIASLAAQAAVDALEGALGQIARDRGLLLRADKQHR</sequence>
<dbReference type="EMBL" id="JFKA01000004">
    <property type="protein sequence ID" value="OSQ38589.1"/>
    <property type="molecule type" value="Genomic_DNA"/>
</dbReference>
<accession>A0A1Y2L2B6</accession>
<gene>
    <name evidence="2" type="ORF">TMES_11885</name>
</gene>
<name>A0A1Y2L2B6_9PROT</name>
<keyword evidence="3" id="KW-1185">Reference proteome</keyword>
<dbReference type="STRING" id="1293891.TMES_11885"/>
<evidence type="ECO:0000256" key="1">
    <source>
        <dbReference type="SAM" id="SignalP"/>
    </source>
</evidence>